<protein>
    <recommendedName>
        <fullName evidence="2">Impact N-terminal domain-containing protein</fullName>
    </recommendedName>
</protein>
<dbReference type="Pfam" id="PF01205">
    <property type="entry name" value="Impact_N"/>
    <property type="match status" value="1"/>
</dbReference>
<keyword evidence="4" id="KW-1185">Reference proteome</keyword>
<dbReference type="Gene3D" id="3.30.230.30">
    <property type="entry name" value="Impact, N-terminal domain"/>
    <property type="match status" value="1"/>
</dbReference>
<dbReference type="InterPro" id="IPR023582">
    <property type="entry name" value="Impact"/>
</dbReference>
<dbReference type="InterPro" id="IPR001498">
    <property type="entry name" value="Impact_N"/>
</dbReference>
<dbReference type="GO" id="GO:0005737">
    <property type="term" value="C:cytoplasm"/>
    <property type="evidence" value="ECO:0007669"/>
    <property type="project" value="TreeGrafter"/>
</dbReference>
<dbReference type="EMBL" id="BMGL01000013">
    <property type="protein sequence ID" value="GGE20175.1"/>
    <property type="molecule type" value="Genomic_DNA"/>
</dbReference>
<organism evidence="3 4">
    <name type="scientific">Psychroflexus salis</name>
    <dbReference type="NCBI Taxonomy" id="1526574"/>
    <lineage>
        <taxon>Bacteria</taxon>
        <taxon>Pseudomonadati</taxon>
        <taxon>Bacteroidota</taxon>
        <taxon>Flavobacteriia</taxon>
        <taxon>Flavobacteriales</taxon>
        <taxon>Flavobacteriaceae</taxon>
        <taxon>Psychroflexus</taxon>
    </lineage>
</organism>
<dbReference type="Proteomes" id="UP000599688">
    <property type="component" value="Unassembled WGS sequence"/>
</dbReference>
<proteinExistence type="inferred from homology"/>
<name>A0A917A1F6_9FLAO</name>
<evidence type="ECO:0000313" key="4">
    <source>
        <dbReference type="Proteomes" id="UP000599688"/>
    </source>
</evidence>
<sequence>MSDLYYSIASSVSDIIYKEKGSKFIGYAYPVSSEEDIELALANVKQKQHKARHFCYAWQLEKDYSRFRANDDGEPSNSAGMPIFGQLQAFNLTNCLVVVVRYFGGTKLGVGGLISAYKTTAQQTLQQAKITKHTIDEQFKIQCNYDLINVVMRYIEEDNLQLIHQNLEMNCNFTLGVRKKEFNRVLQKFQKVYGLDVKHPSLEKEG</sequence>
<dbReference type="InterPro" id="IPR020568">
    <property type="entry name" value="Ribosomal_Su5_D2-typ_SF"/>
</dbReference>
<evidence type="ECO:0000256" key="1">
    <source>
        <dbReference type="ARBA" id="ARBA00007665"/>
    </source>
</evidence>
<comment type="caution">
    <text evidence="3">The sequence shown here is derived from an EMBL/GenBank/DDBJ whole genome shotgun (WGS) entry which is preliminary data.</text>
</comment>
<comment type="similarity">
    <text evidence="1">Belongs to the IMPACT family.</text>
</comment>
<dbReference type="GO" id="GO:0006446">
    <property type="term" value="P:regulation of translational initiation"/>
    <property type="evidence" value="ECO:0007669"/>
    <property type="project" value="TreeGrafter"/>
</dbReference>
<gene>
    <name evidence="3" type="ORF">GCM10010831_21620</name>
</gene>
<dbReference type="PANTHER" id="PTHR16301">
    <property type="entry name" value="IMPACT-RELATED"/>
    <property type="match status" value="1"/>
</dbReference>
<evidence type="ECO:0000259" key="2">
    <source>
        <dbReference type="Pfam" id="PF01205"/>
    </source>
</evidence>
<dbReference type="PANTHER" id="PTHR16301:SF20">
    <property type="entry name" value="IMPACT FAMILY MEMBER YIGZ"/>
    <property type="match status" value="1"/>
</dbReference>
<dbReference type="SUPFAM" id="SSF54211">
    <property type="entry name" value="Ribosomal protein S5 domain 2-like"/>
    <property type="match status" value="1"/>
</dbReference>
<dbReference type="RefSeq" id="WP_188406878.1">
    <property type="nucleotide sequence ID" value="NZ_BMGL01000013.1"/>
</dbReference>
<dbReference type="InterPro" id="IPR036956">
    <property type="entry name" value="Impact_N_sf"/>
</dbReference>
<accession>A0A917A1F6</accession>
<feature type="domain" description="Impact N-terminal" evidence="2">
    <location>
        <begin position="20"/>
        <end position="125"/>
    </location>
</feature>
<reference evidence="3 4" key="1">
    <citation type="journal article" date="2014" name="Int. J. Syst. Evol. Microbiol.">
        <title>Complete genome sequence of Corynebacterium casei LMG S-19264T (=DSM 44701T), isolated from a smear-ripened cheese.</title>
        <authorList>
            <consortium name="US DOE Joint Genome Institute (JGI-PGF)"/>
            <person name="Walter F."/>
            <person name="Albersmeier A."/>
            <person name="Kalinowski J."/>
            <person name="Ruckert C."/>
        </authorList>
    </citation>
    <scope>NUCLEOTIDE SEQUENCE [LARGE SCALE GENOMIC DNA]</scope>
    <source>
        <strain evidence="3 4">CGMCC 1.12925</strain>
    </source>
</reference>
<evidence type="ECO:0000313" key="3">
    <source>
        <dbReference type="EMBL" id="GGE20175.1"/>
    </source>
</evidence>
<dbReference type="AlphaFoldDB" id="A0A917A1F6"/>